<comment type="function">
    <text evidence="8">One of the primary rRNA binding proteins, it binds directly to 16S rRNA central domain where it helps coordinate assembly of the platform of the 30S subunit.</text>
</comment>
<dbReference type="GO" id="GO:0005840">
    <property type="term" value="C:ribosome"/>
    <property type="evidence" value="ECO:0007669"/>
    <property type="project" value="UniProtKB-KW"/>
</dbReference>
<evidence type="ECO:0000256" key="1">
    <source>
        <dbReference type="ARBA" id="ARBA00006471"/>
    </source>
</evidence>
<evidence type="ECO:0000256" key="3">
    <source>
        <dbReference type="ARBA" id="ARBA00022884"/>
    </source>
</evidence>
<organism evidence="9 11">
    <name type="scientific">Candidatus Chlorohelix allophototropha</name>
    <dbReference type="NCBI Taxonomy" id="3003348"/>
    <lineage>
        <taxon>Bacteria</taxon>
        <taxon>Bacillati</taxon>
        <taxon>Chloroflexota</taxon>
        <taxon>Chloroflexia</taxon>
        <taxon>Candidatus Chloroheliales</taxon>
        <taxon>Candidatus Chloroheliaceae</taxon>
        <taxon>Candidatus Chlorohelix</taxon>
    </lineage>
</organism>
<dbReference type="GO" id="GO:0006412">
    <property type="term" value="P:translation"/>
    <property type="evidence" value="ECO:0007669"/>
    <property type="project" value="UniProtKB-UniRule"/>
</dbReference>
<keyword evidence="5 8" id="KW-0687">Ribonucleoprotein</keyword>
<proteinExistence type="inferred from homology"/>
<evidence type="ECO:0000256" key="8">
    <source>
        <dbReference type="HAMAP-Rule" id="MF_01302"/>
    </source>
</evidence>
<evidence type="ECO:0000313" key="11">
    <source>
        <dbReference type="Proteomes" id="UP000521676"/>
    </source>
</evidence>
<dbReference type="GO" id="GO:0005737">
    <property type="term" value="C:cytoplasm"/>
    <property type="evidence" value="ECO:0007669"/>
    <property type="project" value="UniProtKB-ARBA"/>
</dbReference>
<dbReference type="FunFam" id="3.30.1370.30:FF:000002">
    <property type="entry name" value="30S ribosomal protein S8"/>
    <property type="match status" value="1"/>
</dbReference>
<dbReference type="Gene3D" id="3.30.1370.30">
    <property type="match status" value="1"/>
</dbReference>
<comment type="similarity">
    <text evidence="1 8">Belongs to the universal ribosomal protein uS8 family.</text>
</comment>
<evidence type="ECO:0000313" key="12">
    <source>
        <dbReference type="Proteomes" id="UP001431572"/>
    </source>
</evidence>
<evidence type="ECO:0000313" key="9">
    <source>
        <dbReference type="EMBL" id="NWJ46266.1"/>
    </source>
</evidence>
<dbReference type="GO" id="GO:1990904">
    <property type="term" value="C:ribonucleoprotein complex"/>
    <property type="evidence" value="ECO:0007669"/>
    <property type="project" value="UniProtKB-KW"/>
</dbReference>
<evidence type="ECO:0000313" key="10">
    <source>
        <dbReference type="EMBL" id="WJW65640.1"/>
    </source>
</evidence>
<comment type="subunit">
    <text evidence="7 8">Part of the 30S ribosomal subunit. Contacts proteins S5 and S12.</text>
</comment>
<accession>A0A8T7M3A2</accession>
<dbReference type="RefSeq" id="WP_341467526.1">
    <property type="nucleotide sequence ID" value="NZ_CP128399.1"/>
</dbReference>
<name>A0A8T7M3A2_9CHLR</name>
<dbReference type="PANTHER" id="PTHR11758">
    <property type="entry name" value="40S RIBOSOMAL PROTEIN S15A"/>
    <property type="match status" value="1"/>
</dbReference>
<dbReference type="GO" id="GO:0003735">
    <property type="term" value="F:structural constituent of ribosome"/>
    <property type="evidence" value="ECO:0007669"/>
    <property type="project" value="InterPro"/>
</dbReference>
<dbReference type="Proteomes" id="UP001431572">
    <property type="component" value="Chromosome 1"/>
</dbReference>
<evidence type="ECO:0000256" key="4">
    <source>
        <dbReference type="ARBA" id="ARBA00022980"/>
    </source>
</evidence>
<evidence type="ECO:0000256" key="6">
    <source>
        <dbReference type="ARBA" id="ARBA00035258"/>
    </source>
</evidence>
<evidence type="ECO:0000256" key="7">
    <source>
        <dbReference type="ARBA" id="ARBA00046740"/>
    </source>
</evidence>
<protein>
    <recommendedName>
        <fullName evidence="6 8">Small ribosomal subunit protein uS8</fullName>
    </recommendedName>
</protein>
<reference evidence="9 11" key="1">
    <citation type="submission" date="2020-06" db="EMBL/GenBank/DDBJ databases">
        <title>Anoxygenic phototrophic Chloroflexota member uses a Type I reaction center.</title>
        <authorList>
            <person name="Tsuji J.M."/>
            <person name="Shaw N.A."/>
            <person name="Nagashima S."/>
            <person name="Venkiteswaran J."/>
            <person name="Schiff S.L."/>
            <person name="Hanada S."/>
            <person name="Tank M."/>
            <person name="Neufeld J.D."/>
        </authorList>
    </citation>
    <scope>NUCLEOTIDE SEQUENCE [LARGE SCALE GENOMIC DNA]</scope>
    <source>
        <strain evidence="9">L227-S17</strain>
    </source>
</reference>
<dbReference type="InterPro" id="IPR000630">
    <property type="entry name" value="Ribosomal_uS8"/>
</dbReference>
<dbReference type="Pfam" id="PF00410">
    <property type="entry name" value="Ribosomal_S8"/>
    <property type="match status" value="1"/>
</dbReference>
<dbReference type="Gene3D" id="3.30.1490.10">
    <property type="match status" value="1"/>
</dbReference>
<sequence length="137" mass="14951">MNVTDPIADMLTRIRNASSARHSEVIMPSSKLKVSIAKILQDEGYVLNFSEEQTEAMKLLKIQLKYVGSASGGSKRAVITGIKRVSRPGLRIYAKRSEIPKVMNGYGIAIVSTPQGVMTGRQAWRAGVGGEVLAYVW</sequence>
<dbReference type="InterPro" id="IPR035987">
    <property type="entry name" value="Ribosomal_uS8_sf"/>
</dbReference>
<dbReference type="AlphaFoldDB" id="A0A8T7M3A2"/>
<dbReference type="SUPFAM" id="SSF56047">
    <property type="entry name" value="Ribosomal protein S8"/>
    <property type="match status" value="1"/>
</dbReference>
<keyword evidence="3 8" id="KW-0694">RNA-binding</keyword>
<dbReference type="EMBL" id="CP128399">
    <property type="protein sequence ID" value="WJW65640.1"/>
    <property type="molecule type" value="Genomic_DNA"/>
</dbReference>
<keyword evidence="12" id="KW-1185">Reference proteome</keyword>
<evidence type="ECO:0000256" key="5">
    <source>
        <dbReference type="ARBA" id="ARBA00023274"/>
    </source>
</evidence>
<keyword evidence="2 8" id="KW-0699">rRNA-binding</keyword>
<dbReference type="HAMAP" id="MF_01302_B">
    <property type="entry name" value="Ribosomal_uS8_B"/>
    <property type="match status" value="1"/>
</dbReference>
<evidence type="ECO:0000256" key="2">
    <source>
        <dbReference type="ARBA" id="ARBA00022730"/>
    </source>
</evidence>
<gene>
    <name evidence="8 9" type="primary">rpsH</name>
    <name evidence="9" type="ORF">HXX08_10350</name>
    <name evidence="10" type="ORF">OZ401_001415</name>
</gene>
<dbReference type="EMBL" id="JACATZ010000001">
    <property type="protein sequence ID" value="NWJ46266.1"/>
    <property type="molecule type" value="Genomic_DNA"/>
</dbReference>
<dbReference type="NCBIfam" id="NF001109">
    <property type="entry name" value="PRK00136.1"/>
    <property type="match status" value="1"/>
</dbReference>
<dbReference type="GO" id="GO:0019843">
    <property type="term" value="F:rRNA binding"/>
    <property type="evidence" value="ECO:0007669"/>
    <property type="project" value="UniProtKB-UniRule"/>
</dbReference>
<reference evidence="10" key="2">
    <citation type="journal article" date="2024" name="Nature">
        <title>Anoxygenic phototroph of the Chloroflexota uses a type I reaction centre.</title>
        <authorList>
            <person name="Tsuji J.M."/>
            <person name="Shaw N.A."/>
            <person name="Nagashima S."/>
            <person name="Venkiteswaran J.J."/>
            <person name="Schiff S.L."/>
            <person name="Watanabe T."/>
            <person name="Fukui M."/>
            <person name="Hanada S."/>
            <person name="Tank M."/>
            <person name="Neufeld J.D."/>
        </authorList>
    </citation>
    <scope>NUCLEOTIDE SEQUENCE</scope>
    <source>
        <strain evidence="10">L227-S17</strain>
    </source>
</reference>
<dbReference type="FunFam" id="3.30.1490.10:FF:000001">
    <property type="entry name" value="30S ribosomal protein S8"/>
    <property type="match status" value="1"/>
</dbReference>
<dbReference type="Proteomes" id="UP000521676">
    <property type="component" value="Unassembled WGS sequence"/>
</dbReference>
<keyword evidence="4 8" id="KW-0689">Ribosomal protein</keyword>